<organism evidence="1 2">
    <name type="scientific">Armillaria gallica</name>
    <name type="common">Bulbous honey fungus</name>
    <name type="synonym">Armillaria bulbosa</name>
    <dbReference type="NCBI Taxonomy" id="47427"/>
    <lineage>
        <taxon>Eukaryota</taxon>
        <taxon>Fungi</taxon>
        <taxon>Dikarya</taxon>
        <taxon>Basidiomycota</taxon>
        <taxon>Agaricomycotina</taxon>
        <taxon>Agaricomycetes</taxon>
        <taxon>Agaricomycetidae</taxon>
        <taxon>Agaricales</taxon>
        <taxon>Marasmiineae</taxon>
        <taxon>Physalacriaceae</taxon>
        <taxon>Armillaria</taxon>
    </lineage>
</organism>
<proteinExistence type="predicted"/>
<dbReference type="InParanoid" id="A0A2H3DYJ4"/>
<evidence type="ECO:0000313" key="2">
    <source>
        <dbReference type="Proteomes" id="UP000217790"/>
    </source>
</evidence>
<protein>
    <submittedName>
        <fullName evidence="1">Uncharacterized protein</fullName>
    </submittedName>
</protein>
<dbReference type="AlphaFoldDB" id="A0A2H3DYJ4"/>
<dbReference type="Proteomes" id="UP000217790">
    <property type="component" value="Unassembled WGS sequence"/>
</dbReference>
<sequence>MSKAGAIADMVVARHPSWAASVQNKAAISRGDKELQLRWTMSCIRPTLCSRLQLQSLRSNCLVPRRWILGAQVGKWCSKMRQLALDRETFDYGGCGNYQHLEPFRCREHSNRSLVPNLHKIVVIVNLYSRRRNMRSLILDLDPITALHVFIPDLGYSDVN</sequence>
<evidence type="ECO:0000313" key="1">
    <source>
        <dbReference type="EMBL" id="PBK93373.1"/>
    </source>
</evidence>
<dbReference type="EMBL" id="KZ293656">
    <property type="protein sequence ID" value="PBK93373.1"/>
    <property type="molecule type" value="Genomic_DNA"/>
</dbReference>
<name>A0A2H3DYJ4_ARMGA</name>
<gene>
    <name evidence="1" type="ORF">ARMGADRAFT_123386</name>
</gene>
<reference evidence="2" key="1">
    <citation type="journal article" date="2017" name="Nat. Ecol. Evol.">
        <title>Genome expansion and lineage-specific genetic innovations in the forest pathogenic fungi Armillaria.</title>
        <authorList>
            <person name="Sipos G."/>
            <person name="Prasanna A.N."/>
            <person name="Walter M.C."/>
            <person name="O'Connor E."/>
            <person name="Balint B."/>
            <person name="Krizsan K."/>
            <person name="Kiss B."/>
            <person name="Hess J."/>
            <person name="Varga T."/>
            <person name="Slot J."/>
            <person name="Riley R."/>
            <person name="Boka B."/>
            <person name="Rigling D."/>
            <person name="Barry K."/>
            <person name="Lee J."/>
            <person name="Mihaltcheva S."/>
            <person name="LaButti K."/>
            <person name="Lipzen A."/>
            <person name="Waldron R."/>
            <person name="Moloney N.M."/>
            <person name="Sperisen C."/>
            <person name="Kredics L."/>
            <person name="Vagvoelgyi C."/>
            <person name="Patrignani A."/>
            <person name="Fitzpatrick D."/>
            <person name="Nagy I."/>
            <person name="Doyle S."/>
            <person name="Anderson J.B."/>
            <person name="Grigoriev I.V."/>
            <person name="Gueldener U."/>
            <person name="Muensterkoetter M."/>
            <person name="Nagy L.G."/>
        </authorList>
    </citation>
    <scope>NUCLEOTIDE SEQUENCE [LARGE SCALE GENOMIC DNA]</scope>
    <source>
        <strain evidence="2">Ar21-2</strain>
    </source>
</reference>
<keyword evidence="2" id="KW-1185">Reference proteome</keyword>
<accession>A0A2H3DYJ4</accession>